<dbReference type="OrthoDB" id="2879936at2"/>
<sequence length="81" mass="9733">MRFLYKRPRLDQVSEELETLMEVMVSDLFIYLDLFVFSFIFTLFLSPVIPSLTMVILFFLVSYSFFSALYYFIISKIMINK</sequence>
<evidence type="ECO:0000313" key="3">
    <source>
        <dbReference type="Proteomes" id="UP000234950"/>
    </source>
</evidence>
<name>A0A2N5HDB2_9BACI</name>
<gene>
    <name evidence="2" type="ORF">CVD27_14130</name>
</gene>
<dbReference type="Proteomes" id="UP000234950">
    <property type="component" value="Unassembled WGS sequence"/>
</dbReference>
<dbReference type="EMBL" id="PGVE01000053">
    <property type="protein sequence ID" value="PLS03521.1"/>
    <property type="molecule type" value="Genomic_DNA"/>
</dbReference>
<evidence type="ECO:0000313" key="2">
    <source>
        <dbReference type="EMBL" id="PLS03521.1"/>
    </source>
</evidence>
<feature type="transmembrane region" description="Helical" evidence="1">
    <location>
        <begin position="28"/>
        <end position="49"/>
    </location>
</feature>
<proteinExistence type="predicted"/>
<keyword evidence="3" id="KW-1185">Reference proteome</keyword>
<keyword evidence="1" id="KW-0812">Transmembrane</keyword>
<reference evidence="2 3" key="1">
    <citation type="submission" date="2017-11" db="EMBL/GenBank/DDBJ databases">
        <title>Comparitive Functional Genomics of Dry Heat Resistant strains isolated from the Viking Spacecraft.</title>
        <authorList>
            <person name="Seuylemezian A."/>
            <person name="Cooper K."/>
            <person name="Vaishampayan P."/>
        </authorList>
    </citation>
    <scope>NUCLEOTIDE SEQUENCE [LARGE SCALE GENOMIC DNA]</scope>
    <source>
        <strain evidence="2 3">V32-6</strain>
    </source>
</reference>
<evidence type="ECO:0000256" key="1">
    <source>
        <dbReference type="SAM" id="Phobius"/>
    </source>
</evidence>
<keyword evidence="1" id="KW-1133">Transmembrane helix</keyword>
<keyword evidence="1" id="KW-0472">Membrane</keyword>
<accession>A0A2N5HDB2</accession>
<organism evidence="2 3">
    <name type="scientific">Neobacillus cucumis</name>
    <dbReference type="NCBI Taxonomy" id="1740721"/>
    <lineage>
        <taxon>Bacteria</taxon>
        <taxon>Bacillati</taxon>
        <taxon>Bacillota</taxon>
        <taxon>Bacilli</taxon>
        <taxon>Bacillales</taxon>
        <taxon>Bacillaceae</taxon>
        <taxon>Neobacillus</taxon>
    </lineage>
</organism>
<feature type="transmembrane region" description="Helical" evidence="1">
    <location>
        <begin position="55"/>
        <end position="74"/>
    </location>
</feature>
<dbReference type="AlphaFoldDB" id="A0A2N5HDB2"/>
<comment type="caution">
    <text evidence="2">The sequence shown here is derived from an EMBL/GenBank/DDBJ whole genome shotgun (WGS) entry which is preliminary data.</text>
</comment>
<dbReference type="RefSeq" id="WP_101648551.1">
    <property type="nucleotide sequence ID" value="NZ_PGVE01000053.1"/>
</dbReference>
<evidence type="ECO:0008006" key="4">
    <source>
        <dbReference type="Google" id="ProtNLM"/>
    </source>
</evidence>
<protein>
    <recommendedName>
        <fullName evidence="4">SSD domain-containing protein</fullName>
    </recommendedName>
</protein>